<protein>
    <submittedName>
        <fullName evidence="1">Uncharacterized protein</fullName>
    </submittedName>
</protein>
<organism evidence="1">
    <name type="scientific">Chitinibacter mangrovi</name>
    <dbReference type="NCBI Taxonomy" id="3153927"/>
    <lineage>
        <taxon>Bacteria</taxon>
        <taxon>Pseudomonadati</taxon>
        <taxon>Pseudomonadota</taxon>
        <taxon>Betaproteobacteria</taxon>
        <taxon>Neisseriales</taxon>
        <taxon>Chitinibacteraceae</taxon>
        <taxon>Chitinibacter</taxon>
    </lineage>
</organism>
<sequence>MHKPNFGSTPYDWLNELPDRELEALENGLRELIARQPSAFSVFKAYSMREAVECILFDRQQARRYVA</sequence>
<dbReference type="KEGG" id="cmav:ABHF33_02735"/>
<evidence type="ECO:0000313" key="1">
    <source>
        <dbReference type="EMBL" id="XBM01221.1"/>
    </source>
</evidence>
<gene>
    <name evidence="1" type="ORF">ABHF33_02735</name>
</gene>
<dbReference type="EMBL" id="CP157355">
    <property type="protein sequence ID" value="XBM01221.1"/>
    <property type="molecule type" value="Genomic_DNA"/>
</dbReference>
<name>A0AAU7FAN6_9NEIS</name>
<dbReference type="AlphaFoldDB" id="A0AAU7FAN6"/>
<reference evidence="1" key="1">
    <citation type="submission" date="2024-05" db="EMBL/GenBank/DDBJ databases">
        <authorList>
            <person name="Yang L."/>
            <person name="Pan L."/>
        </authorList>
    </citation>
    <scope>NUCLEOTIDE SEQUENCE</scope>
    <source>
        <strain evidence="1">FCG-7</strain>
    </source>
</reference>
<accession>A0AAU7FAN6</accession>
<proteinExistence type="predicted"/>
<dbReference type="RefSeq" id="WP_348945525.1">
    <property type="nucleotide sequence ID" value="NZ_CP157355.1"/>
</dbReference>